<keyword evidence="2 4" id="KW-0648">Protein biosynthesis</keyword>
<dbReference type="SUPFAM" id="SSF55826">
    <property type="entry name" value="YbaK/ProRS associated domain"/>
    <property type="match status" value="1"/>
</dbReference>
<evidence type="ECO:0000313" key="6">
    <source>
        <dbReference type="EMBL" id="MBW5421550.1"/>
    </source>
</evidence>
<organism evidence="6 7">
    <name type="scientific">Streptomyces anatolicus</name>
    <dbReference type="NCBI Taxonomy" id="2675858"/>
    <lineage>
        <taxon>Bacteria</taxon>
        <taxon>Bacillati</taxon>
        <taxon>Actinomycetota</taxon>
        <taxon>Actinomycetes</taxon>
        <taxon>Kitasatosporales</taxon>
        <taxon>Streptomycetaceae</taxon>
        <taxon>Streptomyces</taxon>
    </lineage>
</organism>
<dbReference type="RefSeq" id="WP_219688044.1">
    <property type="nucleotide sequence ID" value="NZ_WMBF01000053.1"/>
</dbReference>
<reference evidence="6 7" key="1">
    <citation type="submission" date="2019-11" db="EMBL/GenBank/DDBJ databases">
        <authorList>
            <person name="Ay H."/>
        </authorList>
    </citation>
    <scope>NUCLEOTIDE SEQUENCE [LARGE SCALE GENOMIC DNA]</scope>
    <source>
        <strain evidence="6 7">BG9H</strain>
    </source>
</reference>
<protein>
    <recommendedName>
        <fullName evidence="4">Cys-tRNA(Pro)/Cys-tRNA(Cys) deacylase</fullName>
        <ecNumber evidence="4">4.2.-.-</ecNumber>
    </recommendedName>
</protein>
<dbReference type="InterPro" id="IPR007214">
    <property type="entry name" value="YbaK/aa-tRNA-synth-assoc-dom"/>
</dbReference>
<evidence type="ECO:0000256" key="1">
    <source>
        <dbReference type="ARBA" id="ARBA00009798"/>
    </source>
</evidence>
<dbReference type="PANTHER" id="PTHR30411">
    <property type="entry name" value="CYTOPLASMIC PROTEIN"/>
    <property type="match status" value="1"/>
</dbReference>
<dbReference type="EC" id="4.2.-.-" evidence="4"/>
<dbReference type="PIRSF" id="PIRSF006181">
    <property type="entry name" value="EbsC_YbaK"/>
    <property type="match status" value="1"/>
</dbReference>
<dbReference type="InterPro" id="IPR004369">
    <property type="entry name" value="Prolyl-tRNA_editing_YbaK/EbsC"/>
</dbReference>
<name>A0ABS6YJF3_9ACTN</name>
<dbReference type="PANTHER" id="PTHR30411:SF0">
    <property type="entry name" value="CYS-TRNA(PRO)_CYS-TRNA(CYS) DEACYLASE YBAK"/>
    <property type="match status" value="1"/>
</dbReference>
<dbReference type="CDD" id="cd00002">
    <property type="entry name" value="YbaK_deacylase"/>
    <property type="match status" value="1"/>
</dbReference>
<evidence type="ECO:0000259" key="5">
    <source>
        <dbReference type="Pfam" id="PF04073"/>
    </source>
</evidence>
<dbReference type="Gene3D" id="3.90.960.10">
    <property type="entry name" value="YbaK/aminoacyl-tRNA synthetase-associated domain"/>
    <property type="match status" value="1"/>
</dbReference>
<dbReference type="NCBIfam" id="TIGR00011">
    <property type="entry name" value="YbaK_EbsC"/>
    <property type="match status" value="1"/>
</dbReference>
<evidence type="ECO:0000313" key="7">
    <source>
        <dbReference type="Proteomes" id="UP001197114"/>
    </source>
</evidence>
<gene>
    <name evidence="6" type="primary">ybaK</name>
    <name evidence="6" type="ORF">GKQ77_08215</name>
</gene>
<dbReference type="Pfam" id="PF04073">
    <property type="entry name" value="tRNA_edit"/>
    <property type="match status" value="1"/>
</dbReference>
<evidence type="ECO:0000256" key="2">
    <source>
        <dbReference type="ARBA" id="ARBA00022917"/>
    </source>
</evidence>
<dbReference type="InterPro" id="IPR036754">
    <property type="entry name" value="YbaK/aa-tRNA-synt-asso_dom_sf"/>
</dbReference>
<feature type="domain" description="YbaK/aminoacyl-tRNA synthetase-associated" evidence="5">
    <location>
        <begin position="43"/>
        <end position="156"/>
    </location>
</feature>
<comment type="caution">
    <text evidence="6">The sequence shown here is derived from an EMBL/GenBank/DDBJ whole genome shotgun (WGS) entry which is preliminary data.</text>
</comment>
<accession>A0ABS6YJF3</accession>
<sequence length="167" mass="17014">MAKKQKKQAGGAGTPATVALTAAGTDFTVHAYEHDPAHPSYGEEAAEAMGVSPDRVFKTLVAEVDGELTVAVVPVAGSLDLKALAAAVCGKRAVMADPAAAERTTGYVRGGISPLGQRKKLRTVLDDSASAHATICVSAGRRGLEVELAPGDLARLTEAVLAPVSRA</sequence>
<dbReference type="EMBL" id="WMBF01000053">
    <property type="protein sequence ID" value="MBW5421550.1"/>
    <property type="molecule type" value="Genomic_DNA"/>
</dbReference>
<keyword evidence="7" id="KW-1185">Reference proteome</keyword>
<dbReference type="Proteomes" id="UP001197114">
    <property type="component" value="Unassembled WGS sequence"/>
</dbReference>
<comment type="similarity">
    <text evidence="1 4">Belongs to the prolyl-tRNA editing family. YbaK/EbsC subfamily.</text>
</comment>
<evidence type="ECO:0000256" key="3">
    <source>
        <dbReference type="ARBA" id="ARBA00023239"/>
    </source>
</evidence>
<proteinExistence type="inferred from homology"/>
<evidence type="ECO:0000256" key="4">
    <source>
        <dbReference type="PIRNR" id="PIRNR006181"/>
    </source>
</evidence>
<keyword evidence="3 4" id="KW-0456">Lyase</keyword>